<sequence length="1805" mass="201401">MSRRDRAYAQAEERWLDIIASRGGVSVEQAQVGPGPLGVEAANEERAHFSREHNANEQQLLDPAVDSLLHVISDDSEICSLLSSDGTEFHGWPDKDDPSTVENVDHGVYGLIRTISQSQGEDLQAAHYSACTPPKRARMSCEIIEINDSPEAATDSGVVFMQSVSTNPGVLLTNGSLVDSHLFEILPHSEEQALEMVDPSGTEQCVVYEDVDGEIVLAEEHCCEIIVSTQNEQAYLMSGNGALLRHHLNGSGYIEGVAGDEDEEETRMEAGNNVYLSDAALDQPMVHHHELVEEDEAEDEEAHNDNEHENANFVDDTPLEEERPDICQVYDHELEDHDIEGEEEDNIQQEHHHHHHQLQLEQELPLEQEVPLEQELPLDQELPLEEELPLEQELPLEHVPEMDAEQPIVISDIEEEQPEHSSPTQFPNSSSSTPNGSDNYDYDDDLGLGEDDRPRKMQPAKRKYPPLLKNTLFAEAMDRRLATICQAQPQMSLSEKVATWEMATTHDCEAVEDVENFQANFEQHEASMASKHHSFNEFRETLERNMEKINRQFMRSPAQSTVDHGQASPSQGTSAQEKPLIQRRQLHVLHTEDTIVLDDDEDDCYEVGGDNPSVVTLTPEVELQALTSEQEEELQQQQEEKEEEPKIMPDMKTIQTQTSVQRLATKETSTADLAPLPVASVTTASAESPAPAAAPEAQGINDMPPAIISTETAADRELVDVVFGMMGKKVTKQQQELLLEQQHSRFQESLLPPFDVSHGMRAGLNAVAFGDCPNDAMFYEQQEFCNYLGLTEMSTANAVVTAMRELANSTVARRSLRVRPQEQLDRMRSDVRGKRKERKQQLQQLQQNVALNTSSEQSTEEQGTAAASEEQRQSTHEYDQYYGAQGDHPVASDAEDQESEDKNADNRCLKSDLVDAQVFAQIYAAPTPTQDQLQETLQQQNLKRAEDNRSEVVRLECMQKRLRQARESKPSIYIVEAMSNAPPEVLPESSPKQRARARALTSSPTRIVETTSYDGPRPSLESSSPDRTQLKYNPKLTKNQAQTSKAPRKSQPESKKPRTSSGAATTTKTGAPARIRDLVTRSTTHMNSKLLRNRKVNLLKSYALTDAAAQGKGKRLSGGTAARAAAKQSAKGNAKKPPEPTNTQEKKLPQQHRLEQQQTAPATPPHTPTKTAARATNALTVDAGVTLPKSARRARSQTLPEAGTKASVQIAAGPLPAAHLSSSIHVTADPLQIHGLMDDSQGVFENHAPISPAKDLVGRYMLSARQFAKQQEPQELYMQANPSGYSQYSQTNSSNYAHAHAQAQYASVAKPALIYPPMSRAEVGKKEPEKEPHFSRRRPSQQTETSGLYTEINRALPPGGMVRLSDGSRMLSNPLAGRHGKVLYIYYELDQLIVLQEHCVSFWKYSKVFNVLHKPRRPNSSAAKETGASTHSILPGGQGTEPRATESEQSHADEDFERGPRWVNLGKLRRITNDTEVFAPFGNRLCVHNSTPVYVEMRCHPLDHHKREVTLTSLHVNIYYYCEEELRPKMHSVHLDAVSCDGSHVIFTSITESRYFVVAWQQEVVMGKPRSGICKYSLTPTLDTLASIREFKQLRHELKHIECLTEDRLIGYGQTRITIWDHRSGDTLMNYDLCCQLGRSLTAMHYPSFELDQSSILILYQHIESQEQSNKPSEVHVIACELSHATPSHRLLQVHRLPAPQFNEQLQAVNTGDHLILKAITGDEIWISSADPRQLTYVAPQGNGSLRFYARHKSQVIEMAPRTLTVDSIANHMLQLAVQQQQQIMNSSQSPMSLAASILSMPVPV</sequence>
<gene>
    <name evidence="2" type="ORF">DMAD_11598</name>
</gene>
<feature type="region of interest" description="Disordered" evidence="1">
    <location>
        <begin position="1108"/>
        <end position="1202"/>
    </location>
</feature>
<feature type="compositionally biased region" description="Polar residues" evidence="1">
    <location>
        <begin position="1000"/>
        <end position="1013"/>
    </location>
</feature>
<feature type="region of interest" description="Disordered" evidence="1">
    <location>
        <begin position="555"/>
        <end position="579"/>
    </location>
</feature>
<dbReference type="EMBL" id="AP029264">
    <property type="protein sequence ID" value="BFF93824.1"/>
    <property type="molecule type" value="Genomic_DNA"/>
</dbReference>
<organism evidence="2 3">
    <name type="scientific">Drosophila madeirensis</name>
    <name type="common">Fruit fly</name>
    <dbReference type="NCBI Taxonomy" id="30013"/>
    <lineage>
        <taxon>Eukaryota</taxon>
        <taxon>Metazoa</taxon>
        <taxon>Ecdysozoa</taxon>
        <taxon>Arthropoda</taxon>
        <taxon>Hexapoda</taxon>
        <taxon>Insecta</taxon>
        <taxon>Pterygota</taxon>
        <taxon>Neoptera</taxon>
        <taxon>Endopterygota</taxon>
        <taxon>Diptera</taxon>
        <taxon>Brachycera</taxon>
        <taxon>Muscomorpha</taxon>
        <taxon>Ephydroidea</taxon>
        <taxon>Drosophilidae</taxon>
        <taxon>Drosophila</taxon>
        <taxon>Sophophora</taxon>
    </lineage>
</organism>
<feature type="region of interest" description="Disordered" evidence="1">
    <location>
        <begin position="982"/>
        <end position="1088"/>
    </location>
</feature>
<keyword evidence="3" id="KW-1185">Reference proteome</keyword>
<feature type="compositionally biased region" description="Low complexity" evidence="1">
    <location>
        <begin position="1059"/>
        <end position="1073"/>
    </location>
</feature>
<feature type="compositionally biased region" description="Low complexity" evidence="1">
    <location>
        <begin position="1121"/>
        <end position="1132"/>
    </location>
</feature>
<feature type="compositionally biased region" description="Acidic residues" evidence="1">
    <location>
        <begin position="440"/>
        <end position="449"/>
    </location>
</feature>
<evidence type="ECO:0000313" key="2">
    <source>
        <dbReference type="EMBL" id="BFF93824.1"/>
    </source>
</evidence>
<feature type="compositionally biased region" description="Polar residues" evidence="1">
    <location>
        <begin position="848"/>
        <end position="862"/>
    </location>
</feature>
<feature type="region of interest" description="Disordered" evidence="1">
    <location>
        <begin position="415"/>
        <end position="464"/>
    </location>
</feature>
<feature type="compositionally biased region" description="Polar residues" evidence="1">
    <location>
        <begin position="557"/>
        <end position="576"/>
    </location>
</feature>
<protein>
    <submittedName>
        <fullName evidence="2">Uncharacterized protein</fullName>
    </submittedName>
</protein>
<proteinExistence type="predicted"/>
<feature type="compositionally biased region" description="Acidic residues" evidence="1">
    <location>
        <begin position="293"/>
        <end position="302"/>
    </location>
</feature>
<evidence type="ECO:0000256" key="1">
    <source>
        <dbReference type="SAM" id="MobiDB-lite"/>
    </source>
</evidence>
<feature type="compositionally biased region" description="Low complexity" evidence="1">
    <location>
        <begin position="683"/>
        <end position="697"/>
    </location>
</feature>
<evidence type="ECO:0000313" key="3">
    <source>
        <dbReference type="Proteomes" id="UP001500889"/>
    </source>
</evidence>
<feature type="compositionally biased region" description="Basic and acidic residues" evidence="1">
    <location>
        <begin position="819"/>
        <end position="832"/>
    </location>
</feature>
<feature type="compositionally biased region" description="Basic and acidic residues" evidence="1">
    <location>
        <begin position="1144"/>
        <end position="1155"/>
    </location>
</feature>
<name>A0AAU9FDZ7_DROMD</name>
<feature type="compositionally biased region" description="Polar residues" evidence="1">
    <location>
        <begin position="1418"/>
        <end position="1432"/>
    </location>
</feature>
<accession>A0AAU9FDZ7</accession>
<reference evidence="2 3" key="1">
    <citation type="submission" date="2024-02" db="EMBL/GenBank/DDBJ databases">
        <title>A chromosome-level genome assembly of Drosophila madeirensis, a fruit fly species endemic to Madeira island.</title>
        <authorList>
            <person name="Tomihara K."/>
            <person name="Llopart A."/>
            <person name="Yamamoto D."/>
        </authorList>
    </citation>
    <scope>NUCLEOTIDE SEQUENCE [LARGE SCALE GENOMIC DNA]</scope>
    <source>
        <strain evidence="2 3">RF1</strain>
    </source>
</reference>
<feature type="region of interest" description="Disordered" evidence="1">
    <location>
        <begin position="818"/>
        <end position="904"/>
    </location>
</feature>
<feature type="compositionally biased region" description="Polar residues" evidence="1">
    <location>
        <begin position="1020"/>
        <end position="1045"/>
    </location>
</feature>
<feature type="compositionally biased region" description="Basic and acidic residues" evidence="1">
    <location>
        <begin position="1322"/>
        <end position="1334"/>
    </location>
</feature>
<feature type="compositionally biased region" description="Basic and acidic residues" evidence="1">
    <location>
        <begin position="1443"/>
        <end position="1456"/>
    </location>
</feature>
<feature type="region of interest" description="Disordered" evidence="1">
    <location>
        <begin position="683"/>
        <end position="702"/>
    </location>
</feature>
<feature type="compositionally biased region" description="Basic and acidic residues" evidence="1">
    <location>
        <begin position="869"/>
        <end position="879"/>
    </location>
</feature>
<dbReference type="Proteomes" id="UP001500889">
    <property type="component" value="Chromosome U"/>
</dbReference>
<feature type="compositionally biased region" description="Low complexity" evidence="1">
    <location>
        <begin position="421"/>
        <end position="439"/>
    </location>
</feature>
<feature type="region of interest" description="Disordered" evidence="1">
    <location>
        <begin position="1321"/>
        <end position="1346"/>
    </location>
</feature>
<feature type="region of interest" description="Disordered" evidence="1">
    <location>
        <begin position="293"/>
        <end position="321"/>
    </location>
</feature>
<feature type="region of interest" description="Disordered" evidence="1">
    <location>
        <begin position="1417"/>
        <end position="1456"/>
    </location>
</feature>